<feature type="compositionally biased region" description="Acidic residues" evidence="2">
    <location>
        <begin position="108"/>
        <end position="162"/>
    </location>
</feature>
<keyword evidence="4" id="KW-1185">Reference proteome</keyword>
<organism evidence="3 4">
    <name type="scientific">Desmophyllum pertusum</name>
    <dbReference type="NCBI Taxonomy" id="174260"/>
    <lineage>
        <taxon>Eukaryota</taxon>
        <taxon>Metazoa</taxon>
        <taxon>Cnidaria</taxon>
        <taxon>Anthozoa</taxon>
        <taxon>Hexacorallia</taxon>
        <taxon>Scleractinia</taxon>
        <taxon>Caryophylliina</taxon>
        <taxon>Caryophylliidae</taxon>
        <taxon>Desmophyllum</taxon>
    </lineage>
</organism>
<evidence type="ECO:0000313" key="3">
    <source>
        <dbReference type="EMBL" id="KAJ7383405.1"/>
    </source>
</evidence>
<proteinExistence type="predicted"/>
<dbReference type="Proteomes" id="UP001163046">
    <property type="component" value="Unassembled WGS sequence"/>
</dbReference>
<dbReference type="AlphaFoldDB" id="A0A9W9ZL23"/>
<evidence type="ECO:0000313" key="4">
    <source>
        <dbReference type="Proteomes" id="UP001163046"/>
    </source>
</evidence>
<evidence type="ECO:0000256" key="1">
    <source>
        <dbReference type="SAM" id="Coils"/>
    </source>
</evidence>
<gene>
    <name evidence="3" type="ORF">OS493_028081</name>
</gene>
<evidence type="ECO:0000256" key="2">
    <source>
        <dbReference type="SAM" id="MobiDB-lite"/>
    </source>
</evidence>
<feature type="compositionally biased region" description="Basic and acidic residues" evidence="2">
    <location>
        <begin position="172"/>
        <end position="181"/>
    </location>
</feature>
<keyword evidence="1" id="KW-0175">Coiled coil</keyword>
<protein>
    <submittedName>
        <fullName evidence="3">Uncharacterized protein</fullName>
    </submittedName>
</protein>
<reference evidence="3" key="1">
    <citation type="submission" date="2023-01" db="EMBL/GenBank/DDBJ databases">
        <title>Genome assembly of the deep-sea coral Lophelia pertusa.</title>
        <authorList>
            <person name="Herrera S."/>
            <person name="Cordes E."/>
        </authorList>
    </citation>
    <scope>NUCLEOTIDE SEQUENCE</scope>
    <source>
        <strain evidence="3">USNM1676648</strain>
        <tissue evidence="3">Polyp</tissue>
    </source>
</reference>
<comment type="caution">
    <text evidence="3">The sequence shown here is derived from an EMBL/GenBank/DDBJ whole genome shotgun (WGS) entry which is preliminary data.</text>
</comment>
<feature type="region of interest" description="Disordered" evidence="2">
    <location>
        <begin position="95"/>
        <end position="181"/>
    </location>
</feature>
<name>A0A9W9ZL23_9CNID</name>
<sequence length="181" mass="20237">MLHAHKSLLRLDEKLRSLKCPTNTTKDKKTKLQVLEDNMQAQIAEVKKRQEALRKGLENMAREKGVTNSEIVVAMRPEVTTKQLDASSIQAMLKAIMPDGNHDNSGNELEETGVDDDSDNELQETGVDDDSDNELEETGVDDDSDNELEETGVDDNSDNELEDTPRVKRAKIAADFHETPF</sequence>
<feature type="coiled-coil region" evidence="1">
    <location>
        <begin position="32"/>
        <end position="63"/>
    </location>
</feature>
<accession>A0A9W9ZL23</accession>
<dbReference type="EMBL" id="MU825899">
    <property type="protein sequence ID" value="KAJ7383405.1"/>
    <property type="molecule type" value="Genomic_DNA"/>
</dbReference>